<dbReference type="Pfam" id="PF01464">
    <property type="entry name" value="SLT"/>
    <property type="match status" value="1"/>
</dbReference>
<evidence type="ECO:0000313" key="3">
    <source>
        <dbReference type="Proteomes" id="UP000584374"/>
    </source>
</evidence>
<sequence length="418" mass="44547">MGSAIQWVYDHWIHPAFEAVKSAVHSVGEAFDAAVAWIGRVWDRVKGIAAVPVNFVIDWVYNRGIRAVWNWVADFLGLGKLAEATPIQFAGGGVLAGYAPGRDDVPALLSRGESVLTPEATRLVGPENVLALNAAASGRPATVVGRGGFSGGGIARFAGGGVIDSLLSLVEGIGEGVVSLFKDPVGWVKARIGFPDSPWITMLAKMPGELIGKAVDWLWAKINPFSSGEPGAPTVGGDLAGWIRAAMMFAGVPANWEGPLRTLIMRESGGNPRAINLWDINAQRGDPSRGLMQTIGSTFDAYRDRRLSADIYDPIANLVAGINYIKSSYGTIFRVQQAVGPTPQGYDQGGWLPPGLSTVYNGTGRPEAVFTSDQYEALVGQMQAGEPARYITVYARTDADPEHIAHSVDRHLAIGTRL</sequence>
<evidence type="ECO:0000313" key="2">
    <source>
        <dbReference type="EMBL" id="MBB5154951.1"/>
    </source>
</evidence>
<dbReference type="InterPro" id="IPR023346">
    <property type="entry name" value="Lysozyme-like_dom_sf"/>
</dbReference>
<protein>
    <recommendedName>
        <fullName evidence="1">Transglycosylase SLT domain-containing protein</fullName>
    </recommendedName>
</protein>
<keyword evidence="3" id="KW-1185">Reference proteome</keyword>
<dbReference type="AlphaFoldDB" id="A0A840Q5I2"/>
<dbReference type="SUPFAM" id="SSF53955">
    <property type="entry name" value="Lysozyme-like"/>
    <property type="match status" value="1"/>
</dbReference>
<dbReference type="EMBL" id="JACHIW010000001">
    <property type="protein sequence ID" value="MBB5154951.1"/>
    <property type="molecule type" value="Genomic_DNA"/>
</dbReference>
<dbReference type="Gene3D" id="1.10.530.10">
    <property type="match status" value="1"/>
</dbReference>
<comment type="caution">
    <text evidence="2">The sequence shown here is derived from an EMBL/GenBank/DDBJ whole genome shotgun (WGS) entry which is preliminary data.</text>
</comment>
<feature type="domain" description="Transglycosylase SLT" evidence="1">
    <location>
        <begin position="257"/>
        <end position="336"/>
    </location>
</feature>
<organism evidence="2 3">
    <name type="scientific">Saccharopolyspora phatthalungensis</name>
    <dbReference type="NCBI Taxonomy" id="664693"/>
    <lineage>
        <taxon>Bacteria</taxon>
        <taxon>Bacillati</taxon>
        <taxon>Actinomycetota</taxon>
        <taxon>Actinomycetes</taxon>
        <taxon>Pseudonocardiales</taxon>
        <taxon>Pseudonocardiaceae</taxon>
        <taxon>Saccharopolyspora</taxon>
    </lineage>
</organism>
<gene>
    <name evidence="2" type="ORF">BJ970_002485</name>
</gene>
<evidence type="ECO:0000259" key="1">
    <source>
        <dbReference type="Pfam" id="PF01464"/>
    </source>
</evidence>
<accession>A0A840Q5I2</accession>
<proteinExistence type="predicted"/>
<dbReference type="CDD" id="cd13402">
    <property type="entry name" value="LT_TF-like"/>
    <property type="match status" value="1"/>
</dbReference>
<dbReference type="Proteomes" id="UP000584374">
    <property type="component" value="Unassembled WGS sequence"/>
</dbReference>
<dbReference type="InterPro" id="IPR008258">
    <property type="entry name" value="Transglycosylase_SLT_dom_1"/>
</dbReference>
<name>A0A840Q5I2_9PSEU</name>
<reference evidence="2 3" key="1">
    <citation type="submission" date="2020-08" db="EMBL/GenBank/DDBJ databases">
        <title>Sequencing the genomes of 1000 actinobacteria strains.</title>
        <authorList>
            <person name="Klenk H.-P."/>
        </authorList>
    </citation>
    <scope>NUCLEOTIDE SEQUENCE [LARGE SCALE GENOMIC DNA]</scope>
    <source>
        <strain evidence="2 3">DSM 45584</strain>
    </source>
</reference>